<comment type="similarity">
    <text evidence="4 5">Belongs to the RlpA family.</text>
</comment>
<feature type="domain" description="SPOR" evidence="6">
    <location>
        <begin position="264"/>
        <end position="340"/>
    </location>
</feature>
<dbReference type="NCBIfam" id="TIGR00413">
    <property type="entry name" value="rlpA"/>
    <property type="match status" value="1"/>
</dbReference>
<dbReference type="GO" id="GO:0071555">
    <property type="term" value="P:cell wall organization"/>
    <property type="evidence" value="ECO:0007669"/>
    <property type="project" value="UniProtKB-KW"/>
</dbReference>
<organism evidence="7 8">
    <name type="scientific">Alteromonas genovensis</name>
    <dbReference type="NCBI Taxonomy" id="471225"/>
    <lineage>
        <taxon>Bacteria</taxon>
        <taxon>Pseudomonadati</taxon>
        <taxon>Pseudomonadota</taxon>
        <taxon>Gammaproteobacteria</taxon>
        <taxon>Alteromonadales</taxon>
        <taxon>Alteromonadaceae</taxon>
        <taxon>Alteromonas/Salinimonas group</taxon>
        <taxon>Alteromonas</taxon>
    </lineage>
</organism>
<dbReference type="FunFam" id="2.40.40.10:FF:000003">
    <property type="entry name" value="Endolytic peptidoglycan transglycosylase RlpA"/>
    <property type="match status" value="1"/>
</dbReference>
<comment type="caution">
    <text evidence="7">The sequence shown here is derived from an EMBL/GenBank/DDBJ whole genome shotgun (WGS) entry which is preliminary data.</text>
</comment>
<dbReference type="GO" id="GO:0000270">
    <property type="term" value="P:peptidoglycan metabolic process"/>
    <property type="evidence" value="ECO:0007669"/>
    <property type="project" value="UniProtKB-UniRule"/>
</dbReference>
<dbReference type="Pfam" id="PF05036">
    <property type="entry name" value="SPOR"/>
    <property type="match status" value="1"/>
</dbReference>
<dbReference type="InterPro" id="IPR009009">
    <property type="entry name" value="RlpA-like_DPBB"/>
</dbReference>
<dbReference type="AlphaFoldDB" id="A0A6N9TIV8"/>
<proteinExistence type="inferred from homology"/>
<dbReference type="Pfam" id="PF03330">
    <property type="entry name" value="DPBB_1"/>
    <property type="match status" value="1"/>
</dbReference>
<name>A0A6N9TIV8_9ALTE</name>
<dbReference type="SUPFAM" id="SSF110997">
    <property type="entry name" value="Sporulation related repeat"/>
    <property type="match status" value="1"/>
</dbReference>
<dbReference type="Gene3D" id="3.30.70.1070">
    <property type="entry name" value="Sporulation related repeat"/>
    <property type="match status" value="1"/>
</dbReference>
<dbReference type="Proteomes" id="UP000471381">
    <property type="component" value="Unassembled WGS sequence"/>
</dbReference>
<dbReference type="EC" id="4.2.2.-" evidence="4"/>
<dbReference type="PANTHER" id="PTHR34183:SF1">
    <property type="entry name" value="ENDOLYTIC PEPTIDOGLYCAN TRANSGLYCOSYLASE RLPA"/>
    <property type="match status" value="1"/>
</dbReference>
<reference evidence="7 8" key="1">
    <citation type="submission" date="2020-01" db="EMBL/GenBank/DDBJ databases">
        <title>Genomes of bacteria type strains.</title>
        <authorList>
            <person name="Chen J."/>
            <person name="Zhu S."/>
            <person name="Yang J."/>
        </authorList>
    </citation>
    <scope>NUCLEOTIDE SEQUENCE [LARGE SCALE GENOMIC DNA]</scope>
    <source>
        <strain evidence="7 8">LMG 24078</strain>
    </source>
</reference>
<evidence type="ECO:0000259" key="6">
    <source>
        <dbReference type="PROSITE" id="PS51724"/>
    </source>
</evidence>
<dbReference type="EMBL" id="JAAAWO010000010">
    <property type="protein sequence ID" value="NDW16432.1"/>
    <property type="molecule type" value="Genomic_DNA"/>
</dbReference>
<keyword evidence="1" id="KW-0732">Signal</keyword>
<dbReference type="InterPro" id="IPR012997">
    <property type="entry name" value="RplA"/>
</dbReference>
<keyword evidence="8" id="KW-1185">Reference proteome</keyword>
<dbReference type="SUPFAM" id="SSF50685">
    <property type="entry name" value="Barwin-like endoglucanases"/>
    <property type="match status" value="1"/>
</dbReference>
<dbReference type="GO" id="GO:0042834">
    <property type="term" value="F:peptidoglycan binding"/>
    <property type="evidence" value="ECO:0007669"/>
    <property type="project" value="InterPro"/>
</dbReference>
<dbReference type="InterPro" id="IPR007730">
    <property type="entry name" value="SPOR-like_dom"/>
</dbReference>
<dbReference type="GO" id="GO:0008932">
    <property type="term" value="F:lytic endotransglycosylase activity"/>
    <property type="evidence" value="ECO:0007669"/>
    <property type="project" value="UniProtKB-UniRule"/>
</dbReference>
<gene>
    <name evidence="4" type="primary">rlpA</name>
    <name evidence="7" type="ORF">GTQ48_12995</name>
</gene>
<dbReference type="CDD" id="cd22268">
    <property type="entry name" value="DPBB_RlpA-like"/>
    <property type="match status" value="1"/>
</dbReference>
<dbReference type="GO" id="GO:0009279">
    <property type="term" value="C:cell outer membrane"/>
    <property type="evidence" value="ECO:0007669"/>
    <property type="project" value="TreeGrafter"/>
</dbReference>
<evidence type="ECO:0000313" key="7">
    <source>
        <dbReference type="EMBL" id="NDW16432.1"/>
    </source>
</evidence>
<evidence type="ECO:0000256" key="1">
    <source>
        <dbReference type="ARBA" id="ARBA00022729"/>
    </source>
</evidence>
<dbReference type="InterPro" id="IPR036680">
    <property type="entry name" value="SPOR-like_sf"/>
</dbReference>
<keyword evidence="2 4" id="KW-0456">Lyase</keyword>
<protein>
    <recommendedName>
        <fullName evidence="4">Endolytic peptidoglycan transglycosylase RlpA</fullName>
        <ecNumber evidence="4">4.2.2.-</ecNumber>
    </recommendedName>
</protein>
<dbReference type="HAMAP" id="MF_02071">
    <property type="entry name" value="RlpA"/>
    <property type="match status" value="1"/>
</dbReference>
<dbReference type="PROSITE" id="PS51724">
    <property type="entry name" value="SPOR"/>
    <property type="match status" value="1"/>
</dbReference>
<accession>A0A6N9TIV8</accession>
<evidence type="ECO:0000313" key="8">
    <source>
        <dbReference type="Proteomes" id="UP000471381"/>
    </source>
</evidence>
<evidence type="ECO:0000256" key="2">
    <source>
        <dbReference type="ARBA" id="ARBA00023239"/>
    </source>
</evidence>
<sequence>MLLSLPSVLLPLLSLLNSPSLVKRIIHANTRGFLLFSCVSTLLLSGCQSGQTGRYTQSQDSAPNYVAKLPETLDAVPKFEAYRTFNNRPYKVLGKHYTPMTSGKGYEKVGYASWYGQKFHGHLTSNGETYNMFAMSAAHKTLPLPSFVRVTNLENNKQAIVRVNDRGPFHDNRVIDLSYAAAVKLGYHSKGTAKVKLEVIHFDEDNNVTIGSNPTVSYDEYLGIGVPDKIATSNAAPIKMAQSEAVENTAQRNKQSTATQNESPINAGGIFIQVAALSNAEKAKSISNVLSALYQLPAHLPVSNNIYKLQLGPIEDEQMIEDVLSQLKQNGYPHAYAIRQPQ</sequence>
<comment type="function">
    <text evidence="4">Lytic transglycosylase with a strong preference for naked glycan strands that lack stem peptides.</text>
</comment>
<dbReference type="InterPro" id="IPR036908">
    <property type="entry name" value="RlpA-like_sf"/>
</dbReference>
<evidence type="ECO:0000256" key="5">
    <source>
        <dbReference type="RuleBase" id="RU003495"/>
    </source>
</evidence>
<evidence type="ECO:0000256" key="3">
    <source>
        <dbReference type="ARBA" id="ARBA00023316"/>
    </source>
</evidence>
<dbReference type="PANTHER" id="PTHR34183">
    <property type="entry name" value="ENDOLYTIC PEPTIDOGLYCAN TRANSGLYCOSYLASE RLPA"/>
    <property type="match status" value="1"/>
</dbReference>
<dbReference type="Gene3D" id="2.40.40.10">
    <property type="entry name" value="RlpA-like domain"/>
    <property type="match status" value="1"/>
</dbReference>
<dbReference type="InterPro" id="IPR034718">
    <property type="entry name" value="RlpA"/>
</dbReference>
<evidence type="ECO:0000256" key="4">
    <source>
        <dbReference type="HAMAP-Rule" id="MF_02071"/>
    </source>
</evidence>
<keyword evidence="3 4" id="KW-0961">Cell wall biogenesis/degradation</keyword>